<dbReference type="GO" id="GO:0016787">
    <property type="term" value="F:hydrolase activity"/>
    <property type="evidence" value="ECO:0007669"/>
    <property type="project" value="UniProtKB-KW"/>
</dbReference>
<dbReference type="GO" id="GO:0004540">
    <property type="term" value="F:RNA nuclease activity"/>
    <property type="evidence" value="ECO:0007669"/>
    <property type="project" value="InterPro"/>
</dbReference>
<dbReference type="PANTHER" id="PTHR33653">
    <property type="entry name" value="RIBONUCLEASE VAPC2"/>
    <property type="match status" value="1"/>
</dbReference>
<dbReference type="AlphaFoldDB" id="A0A917CUX0"/>
<evidence type="ECO:0000256" key="2">
    <source>
        <dbReference type="ARBA" id="ARBA00022649"/>
    </source>
</evidence>
<evidence type="ECO:0000256" key="4">
    <source>
        <dbReference type="ARBA" id="ARBA00022723"/>
    </source>
</evidence>
<proteinExistence type="inferred from homology"/>
<dbReference type="InterPro" id="IPR050556">
    <property type="entry name" value="Type_II_TA_system_RNase"/>
</dbReference>
<protein>
    <recommendedName>
        <fullName evidence="8">Ribonuclease VapC</fullName>
        <shortName evidence="8">RNase VapC</shortName>
        <ecNumber evidence="8">3.1.-.-</ecNumber>
    </recommendedName>
    <alternativeName>
        <fullName evidence="8">Toxin VapC</fullName>
    </alternativeName>
</protein>
<dbReference type="GO" id="GO:0000287">
    <property type="term" value="F:magnesium ion binding"/>
    <property type="evidence" value="ECO:0007669"/>
    <property type="project" value="UniProtKB-UniRule"/>
</dbReference>
<dbReference type="HAMAP" id="MF_00265">
    <property type="entry name" value="VapC_Nob1"/>
    <property type="match status" value="1"/>
</dbReference>
<keyword evidence="3 8" id="KW-0540">Nuclease</keyword>
<keyword evidence="4 8" id="KW-0479">Metal-binding</keyword>
<dbReference type="Pfam" id="PF01850">
    <property type="entry name" value="PIN"/>
    <property type="match status" value="1"/>
</dbReference>
<evidence type="ECO:0000259" key="9">
    <source>
        <dbReference type="Pfam" id="PF01850"/>
    </source>
</evidence>
<dbReference type="Gene3D" id="3.40.50.1010">
    <property type="entry name" value="5'-nuclease"/>
    <property type="match status" value="1"/>
</dbReference>
<evidence type="ECO:0000256" key="7">
    <source>
        <dbReference type="ARBA" id="ARBA00038093"/>
    </source>
</evidence>
<keyword evidence="11" id="KW-1185">Reference proteome</keyword>
<gene>
    <name evidence="10" type="primary">vapC4</name>
    <name evidence="8" type="synonym">vapC</name>
    <name evidence="10" type="ORF">GCM10007304_11250</name>
</gene>
<dbReference type="PANTHER" id="PTHR33653:SF1">
    <property type="entry name" value="RIBONUCLEASE VAPC2"/>
    <property type="match status" value="1"/>
</dbReference>
<comment type="cofactor">
    <cofactor evidence="1 8">
        <name>Mg(2+)</name>
        <dbReference type="ChEBI" id="CHEBI:18420"/>
    </cofactor>
</comment>
<keyword evidence="5 8" id="KW-0378">Hydrolase</keyword>
<evidence type="ECO:0000313" key="10">
    <source>
        <dbReference type="EMBL" id="GGF99119.1"/>
    </source>
</evidence>
<evidence type="ECO:0000256" key="5">
    <source>
        <dbReference type="ARBA" id="ARBA00022801"/>
    </source>
</evidence>
<dbReference type="InterPro" id="IPR022907">
    <property type="entry name" value="VapC_family"/>
</dbReference>
<evidence type="ECO:0000256" key="3">
    <source>
        <dbReference type="ARBA" id="ARBA00022722"/>
    </source>
</evidence>
<keyword evidence="6 8" id="KW-0460">Magnesium</keyword>
<evidence type="ECO:0000313" key="11">
    <source>
        <dbReference type="Proteomes" id="UP000654257"/>
    </source>
</evidence>
<keyword evidence="8" id="KW-0800">Toxin</keyword>
<comment type="function">
    <text evidence="8">Toxic component of a toxin-antitoxin (TA) system. An RNase.</text>
</comment>
<dbReference type="InterPro" id="IPR029060">
    <property type="entry name" value="PIN-like_dom_sf"/>
</dbReference>
<feature type="domain" description="PIN" evidence="9">
    <location>
        <begin position="7"/>
        <end position="113"/>
    </location>
</feature>
<dbReference type="Proteomes" id="UP000654257">
    <property type="component" value="Unassembled WGS sequence"/>
</dbReference>
<organism evidence="10 11">
    <name type="scientific">Rhodococcoides trifolii</name>
    <dbReference type="NCBI Taxonomy" id="908250"/>
    <lineage>
        <taxon>Bacteria</taxon>
        <taxon>Bacillati</taxon>
        <taxon>Actinomycetota</taxon>
        <taxon>Actinomycetes</taxon>
        <taxon>Mycobacteriales</taxon>
        <taxon>Nocardiaceae</taxon>
        <taxon>Rhodococcoides</taxon>
    </lineage>
</organism>
<comment type="caution">
    <text evidence="10">The sequence shown here is derived from an EMBL/GenBank/DDBJ whole genome shotgun (WGS) entry which is preliminary data.</text>
</comment>
<accession>A0A917CUX0</accession>
<dbReference type="GO" id="GO:0090729">
    <property type="term" value="F:toxin activity"/>
    <property type="evidence" value="ECO:0007669"/>
    <property type="project" value="UniProtKB-KW"/>
</dbReference>
<dbReference type="InterPro" id="IPR002716">
    <property type="entry name" value="PIN_dom"/>
</dbReference>
<evidence type="ECO:0000256" key="6">
    <source>
        <dbReference type="ARBA" id="ARBA00022842"/>
    </source>
</evidence>
<reference evidence="10" key="2">
    <citation type="submission" date="2020-09" db="EMBL/GenBank/DDBJ databases">
        <authorList>
            <person name="Sun Q."/>
            <person name="Sedlacek I."/>
        </authorList>
    </citation>
    <scope>NUCLEOTIDE SEQUENCE</scope>
    <source>
        <strain evidence="10">CCM 7905</strain>
    </source>
</reference>
<keyword evidence="2 8" id="KW-1277">Toxin-antitoxin system</keyword>
<dbReference type="EC" id="3.1.-.-" evidence="8"/>
<name>A0A917CUX0_9NOCA</name>
<feature type="binding site" evidence="8">
    <location>
        <position position="9"/>
    </location>
    <ligand>
        <name>Mg(2+)</name>
        <dbReference type="ChEBI" id="CHEBI:18420"/>
    </ligand>
</feature>
<evidence type="ECO:0000256" key="8">
    <source>
        <dbReference type="HAMAP-Rule" id="MF_00265"/>
    </source>
</evidence>
<dbReference type="SUPFAM" id="SSF88723">
    <property type="entry name" value="PIN domain-like"/>
    <property type="match status" value="1"/>
</dbReference>
<evidence type="ECO:0000256" key="1">
    <source>
        <dbReference type="ARBA" id="ARBA00001946"/>
    </source>
</evidence>
<comment type="similarity">
    <text evidence="7 8">Belongs to the PINc/VapC protein family.</text>
</comment>
<reference evidence="10" key="1">
    <citation type="journal article" date="2014" name="Int. J. Syst. Evol. Microbiol.">
        <title>Complete genome sequence of Corynebacterium casei LMG S-19264T (=DSM 44701T), isolated from a smear-ripened cheese.</title>
        <authorList>
            <consortium name="US DOE Joint Genome Institute (JGI-PGF)"/>
            <person name="Walter F."/>
            <person name="Albersmeier A."/>
            <person name="Kalinowski J."/>
            <person name="Ruckert C."/>
        </authorList>
    </citation>
    <scope>NUCLEOTIDE SEQUENCE</scope>
    <source>
        <strain evidence="10">CCM 7905</strain>
    </source>
</reference>
<dbReference type="CDD" id="cd18732">
    <property type="entry name" value="PIN_MtVapC4-C5_like"/>
    <property type="match status" value="1"/>
</dbReference>
<dbReference type="EMBL" id="BMCU01000001">
    <property type="protein sequence ID" value="GGF99119.1"/>
    <property type="molecule type" value="Genomic_DNA"/>
</dbReference>
<sequence length="130" mass="14091">MAGMRTVLDTSVVIADHLDEVEGELAISSITLAELHFGVLVALDPQQRAARLQRLVAVERKFEPLAVDTEVARSYGILAAAVRASGRRPQARAMDIMIAATALAHGARLLTRNASDLRGIEHLMQIRTPD</sequence>
<feature type="binding site" evidence="8">
    <location>
        <position position="95"/>
    </location>
    <ligand>
        <name>Mg(2+)</name>
        <dbReference type="ChEBI" id="CHEBI:18420"/>
    </ligand>
</feature>